<dbReference type="InterPro" id="IPR051783">
    <property type="entry name" value="NAD(P)-dependent_oxidoreduct"/>
</dbReference>
<feature type="region of interest" description="Disordered" evidence="1">
    <location>
        <begin position="327"/>
        <end position="358"/>
    </location>
</feature>
<dbReference type="PANTHER" id="PTHR48079:SF6">
    <property type="entry name" value="NAD(P)-BINDING DOMAIN-CONTAINING PROTEIN-RELATED"/>
    <property type="match status" value="1"/>
</dbReference>
<dbReference type="InterPro" id="IPR036291">
    <property type="entry name" value="NAD(P)-bd_dom_sf"/>
</dbReference>
<accession>A0A318LMV7</accession>
<proteinExistence type="predicted"/>
<dbReference type="PANTHER" id="PTHR48079">
    <property type="entry name" value="PROTEIN YEEZ"/>
    <property type="match status" value="1"/>
</dbReference>
<sequence length="358" mass="38055">MRIVVTGASGNVGTALLRLLRHEPDWTVTGVVRRPPGRDREPYDRARWVACDLGGPVAPDVLAGVLDGVDAVVHLAWAIHPGRGDPPMRRTNVVGTRNLLRAAGEAGVPHLVAASSVAAYSPPPRWSRVTEGWRRDGVPHSAYSRGKAWLERELDEFEQRTPLTAIARVRPCAILQHDAAGQFAGWLLSTLLPGSAVGRPWLPLPLWPRLRAQVVHSADVAAALRLILARRAEGPFNLAAEPVLTAADLAAALGGPRLPVPRRAATALAWLTWRGGLQPVHPGWLALADQAALADTTRAREELGWQPAHSASDTLAEFAAGLRAGAGTGSAPLAPPPSGLPARLQAVPWGRPSHQSQA</sequence>
<evidence type="ECO:0000256" key="1">
    <source>
        <dbReference type="SAM" id="MobiDB-lite"/>
    </source>
</evidence>
<organism evidence="3 4">
    <name type="scientific">Prauserella flavalba</name>
    <dbReference type="NCBI Taxonomy" id="1477506"/>
    <lineage>
        <taxon>Bacteria</taxon>
        <taxon>Bacillati</taxon>
        <taxon>Actinomycetota</taxon>
        <taxon>Actinomycetes</taxon>
        <taxon>Pseudonocardiales</taxon>
        <taxon>Pseudonocardiaceae</taxon>
        <taxon>Prauserella</taxon>
    </lineage>
</organism>
<keyword evidence="4" id="KW-1185">Reference proteome</keyword>
<dbReference type="Pfam" id="PF01370">
    <property type="entry name" value="Epimerase"/>
    <property type="match status" value="1"/>
</dbReference>
<gene>
    <name evidence="3" type="ORF">BA062_10630</name>
</gene>
<protein>
    <submittedName>
        <fullName evidence="3">Nucleoside-diphosphate sugar epimerase</fullName>
    </submittedName>
</protein>
<comment type="caution">
    <text evidence="3">The sequence shown here is derived from an EMBL/GenBank/DDBJ whole genome shotgun (WGS) entry which is preliminary data.</text>
</comment>
<dbReference type="GO" id="GO:0004029">
    <property type="term" value="F:aldehyde dehydrogenase (NAD+) activity"/>
    <property type="evidence" value="ECO:0007669"/>
    <property type="project" value="TreeGrafter"/>
</dbReference>
<dbReference type="OrthoDB" id="3338687at2"/>
<evidence type="ECO:0000313" key="4">
    <source>
        <dbReference type="Proteomes" id="UP000247892"/>
    </source>
</evidence>
<reference evidence="3 4" key="1">
    <citation type="submission" date="2016-07" db="EMBL/GenBank/DDBJ databases">
        <title>Draft genome sequence of Prauserella sp. YIM 121212, isolated from alkaline soil.</title>
        <authorList>
            <person name="Ruckert C."/>
            <person name="Albersmeier A."/>
            <person name="Jiang C.-L."/>
            <person name="Jiang Y."/>
            <person name="Kalinowski J."/>
            <person name="Schneider O."/>
            <person name="Winkler A."/>
            <person name="Zotchev S.B."/>
        </authorList>
    </citation>
    <scope>NUCLEOTIDE SEQUENCE [LARGE SCALE GENOMIC DNA]</scope>
    <source>
        <strain evidence="3 4">YIM 121212</strain>
    </source>
</reference>
<evidence type="ECO:0000259" key="2">
    <source>
        <dbReference type="Pfam" id="PF01370"/>
    </source>
</evidence>
<name>A0A318LMV7_9PSEU</name>
<dbReference type="SUPFAM" id="SSF51735">
    <property type="entry name" value="NAD(P)-binding Rossmann-fold domains"/>
    <property type="match status" value="1"/>
</dbReference>
<evidence type="ECO:0000313" key="3">
    <source>
        <dbReference type="EMBL" id="PXY35912.1"/>
    </source>
</evidence>
<dbReference type="AlphaFoldDB" id="A0A318LMV7"/>
<dbReference type="GO" id="GO:0005737">
    <property type="term" value="C:cytoplasm"/>
    <property type="evidence" value="ECO:0007669"/>
    <property type="project" value="TreeGrafter"/>
</dbReference>
<dbReference type="InterPro" id="IPR001509">
    <property type="entry name" value="Epimerase_deHydtase"/>
</dbReference>
<feature type="domain" description="NAD-dependent epimerase/dehydratase" evidence="2">
    <location>
        <begin position="3"/>
        <end position="237"/>
    </location>
</feature>
<dbReference type="Proteomes" id="UP000247892">
    <property type="component" value="Unassembled WGS sequence"/>
</dbReference>
<dbReference type="Gene3D" id="3.40.50.720">
    <property type="entry name" value="NAD(P)-binding Rossmann-like Domain"/>
    <property type="match status" value="1"/>
</dbReference>
<dbReference type="RefSeq" id="WP_110335918.1">
    <property type="nucleotide sequence ID" value="NZ_JBHVKT010000016.1"/>
</dbReference>
<dbReference type="EMBL" id="MASU01000005">
    <property type="protein sequence ID" value="PXY35912.1"/>
    <property type="molecule type" value="Genomic_DNA"/>
</dbReference>